<evidence type="ECO:0000256" key="2">
    <source>
        <dbReference type="ARBA" id="ARBA00022692"/>
    </source>
</evidence>
<dbReference type="PANTHER" id="PTHR34597">
    <property type="entry name" value="SLR1661 PROTEIN"/>
    <property type="match status" value="1"/>
</dbReference>
<evidence type="ECO:0000313" key="7">
    <source>
        <dbReference type="EMBL" id="MDC7787019.1"/>
    </source>
</evidence>
<evidence type="ECO:0000256" key="1">
    <source>
        <dbReference type="ARBA" id="ARBA00022452"/>
    </source>
</evidence>
<dbReference type="Pfam" id="PF08479">
    <property type="entry name" value="POTRA_2"/>
    <property type="match status" value="1"/>
</dbReference>
<dbReference type="Gene3D" id="2.40.160.50">
    <property type="entry name" value="membrane protein fhac: a member of the omp85/tpsb transporter family"/>
    <property type="match status" value="1"/>
</dbReference>
<dbReference type="PANTHER" id="PTHR34597:SF6">
    <property type="entry name" value="BLR6126 PROTEIN"/>
    <property type="match status" value="1"/>
</dbReference>
<dbReference type="EMBL" id="JAQQLI010000022">
    <property type="protein sequence ID" value="MDC7787019.1"/>
    <property type="molecule type" value="Genomic_DNA"/>
</dbReference>
<keyword evidence="3" id="KW-0998">Cell outer membrane</keyword>
<gene>
    <name evidence="7" type="ORF">PQJ73_15100</name>
</gene>
<dbReference type="RefSeq" id="WP_272777861.1">
    <property type="nucleotide sequence ID" value="NZ_JAQQLI010000022.1"/>
</dbReference>
<reference evidence="7" key="2">
    <citation type="submission" date="2023-02" db="EMBL/GenBank/DDBJ databases">
        <authorList>
            <person name="Rayyan A."/>
            <person name="Meyer T."/>
            <person name="Kyndt J.A."/>
        </authorList>
    </citation>
    <scope>NUCLEOTIDE SEQUENCE</scope>
    <source>
        <strain evidence="7">DSM 9987</strain>
    </source>
</reference>
<feature type="domain" description="Polypeptide-transport-associated ShlB-type" evidence="6">
    <location>
        <begin position="67"/>
        <end position="141"/>
    </location>
</feature>
<keyword evidence="8" id="KW-1185">Reference proteome</keyword>
<dbReference type="InterPro" id="IPR013686">
    <property type="entry name" value="Polypept-transport_assoc_ShlB"/>
</dbReference>
<dbReference type="Gene3D" id="3.10.20.310">
    <property type="entry name" value="membrane protein fhac"/>
    <property type="match status" value="1"/>
</dbReference>
<sequence>MLSGGLRASRRVQKSAGQPGRTERRAIEVATALAAALAACPPAIAAPERGPEPPAATSPESKRPARFDIDEFEIRGADALAQIDIEEVLYPFTGSGKSGADVEKARAALEKAYHDRGLQTVGVAILTEEPAGGVVVLKVTEQKVGQLRVNGSRFFDIDRIKRTAPSVQEGKLPNFNDISRDIVRLNQWPDRRVTPALRAGVSPGTVDIDLNVEDKLPLHATVEVNNRQSPNTRPLRTTATVRYDNLWQLGHSASFTYQVAPQAPDQVEVFSGSYLWRPTFTDRFNLLFYGVKSKSSVATIGGINVVGPGEILGSRAVITLPGFENFFHTLSAGIDYKHFDQTTELGGVQSSSPVTYWPGSVNYNATWQRENSLTQLGAGLVYGFRGLGSDYDTFDIKRYKATAAFTVLKGDLTQTFDLPGRFQAYGKVQGQISDQPLVSSEQFSLGGLDTVRGYLESETVGDYGVAGTVELRTPDIAGWFRETFKPPAPPPKPFDITMVNELRLFAFGDAGFVRIHEPLPEQQQQFDLASYGFGTRFRVFDYFNGSVAYAMPVIGQTYTTANNPRVLFRFWGEF</sequence>
<evidence type="ECO:0000256" key="4">
    <source>
        <dbReference type="SAM" id="MobiDB-lite"/>
    </source>
</evidence>
<feature type="region of interest" description="Disordered" evidence="4">
    <location>
        <begin position="44"/>
        <end position="66"/>
    </location>
</feature>
<name>A0ABT5JBK9_RHOTP</name>
<keyword evidence="2" id="KW-0812">Transmembrane</keyword>
<feature type="region of interest" description="Disordered" evidence="4">
    <location>
        <begin position="1"/>
        <end position="25"/>
    </location>
</feature>
<protein>
    <submittedName>
        <fullName evidence="7">ShlB/FhaC/HecB family hemolysin secretion/activation protein</fullName>
    </submittedName>
</protein>
<proteinExistence type="predicted"/>
<organism evidence="7 8">
    <name type="scientific">Rhodoplanes tepidamans</name>
    <name type="common">Rhodoplanes cryptolactis</name>
    <dbReference type="NCBI Taxonomy" id="200616"/>
    <lineage>
        <taxon>Bacteria</taxon>
        <taxon>Pseudomonadati</taxon>
        <taxon>Pseudomonadota</taxon>
        <taxon>Alphaproteobacteria</taxon>
        <taxon>Hyphomicrobiales</taxon>
        <taxon>Nitrobacteraceae</taxon>
        <taxon>Rhodoplanes</taxon>
    </lineage>
</organism>
<dbReference type="InterPro" id="IPR005565">
    <property type="entry name" value="Hemolysn_activator_HlyB_C"/>
</dbReference>
<evidence type="ECO:0000256" key="3">
    <source>
        <dbReference type="ARBA" id="ARBA00023237"/>
    </source>
</evidence>
<dbReference type="InterPro" id="IPR051544">
    <property type="entry name" value="TPS_OM_transporter"/>
</dbReference>
<dbReference type="Pfam" id="PF03865">
    <property type="entry name" value="ShlB"/>
    <property type="match status" value="1"/>
</dbReference>
<keyword evidence="1" id="KW-1134">Transmembrane beta strand</keyword>
<accession>A0ABT5JBK9</accession>
<comment type="caution">
    <text evidence="7">The sequence shown here is derived from an EMBL/GenBank/DDBJ whole genome shotgun (WGS) entry which is preliminary data.</text>
</comment>
<evidence type="ECO:0000259" key="5">
    <source>
        <dbReference type="Pfam" id="PF03865"/>
    </source>
</evidence>
<reference evidence="7" key="1">
    <citation type="journal article" date="2023" name="Microbiol Resour">
        <title>Genome Sequences of Rhodoplanes serenus and Two Thermotolerant Strains, Rhodoplanes tepidamans and 'Rhodoplanes cryptolactis,' Further Refine the Genus.</title>
        <authorList>
            <person name="Rayyan A.A."/>
            <person name="Kyndt J.A."/>
        </authorList>
    </citation>
    <scope>NUCLEOTIDE SEQUENCE</scope>
    <source>
        <strain evidence="7">DSM 9987</strain>
    </source>
</reference>
<evidence type="ECO:0000259" key="6">
    <source>
        <dbReference type="Pfam" id="PF08479"/>
    </source>
</evidence>
<evidence type="ECO:0000313" key="8">
    <source>
        <dbReference type="Proteomes" id="UP001165652"/>
    </source>
</evidence>
<feature type="domain" description="Haemolysin activator HlyB C-terminal" evidence="5">
    <location>
        <begin position="204"/>
        <end position="480"/>
    </location>
</feature>
<dbReference type="Proteomes" id="UP001165652">
    <property type="component" value="Unassembled WGS sequence"/>
</dbReference>
<keyword evidence="1" id="KW-0472">Membrane</keyword>